<dbReference type="Pfam" id="PF14753">
    <property type="entry name" value="FAM221"/>
    <property type="match status" value="1"/>
</dbReference>
<reference evidence="3" key="1">
    <citation type="submission" date="2020-07" db="EMBL/GenBank/DDBJ databases">
        <title>A long reads based de novo assembly of the rainbow trout Arlee double haploid line genome.</title>
        <authorList>
            <person name="Gao G."/>
            <person name="Palti Y."/>
        </authorList>
    </citation>
    <scope>NUCLEOTIDE SEQUENCE [LARGE SCALE GENOMIC DNA]</scope>
</reference>
<sequence>MIRTSNHTPVLWQLLLCFRIVGEDDGGRLYSPPEEYDEYKRTVFPQRLHSRLYLSFGRPGGIDCKLIGPETPYFCTHRYTLTTSSISNTTLISSLRIVQPRKLRPQNKCVGNECLCCPSLRH</sequence>
<reference evidence="3" key="3">
    <citation type="submission" date="2025-09" db="UniProtKB">
        <authorList>
            <consortium name="Ensembl"/>
        </authorList>
    </citation>
    <scope>IDENTIFICATION</scope>
</reference>
<evidence type="ECO:0000313" key="4">
    <source>
        <dbReference type="Proteomes" id="UP000694395"/>
    </source>
</evidence>
<dbReference type="AlphaFoldDB" id="A0A8C7NWC0"/>
<organism evidence="3 4">
    <name type="scientific">Oncorhynchus mykiss</name>
    <name type="common">Rainbow trout</name>
    <name type="synonym">Salmo gairdneri</name>
    <dbReference type="NCBI Taxonomy" id="8022"/>
    <lineage>
        <taxon>Eukaryota</taxon>
        <taxon>Metazoa</taxon>
        <taxon>Chordata</taxon>
        <taxon>Craniata</taxon>
        <taxon>Vertebrata</taxon>
        <taxon>Euteleostomi</taxon>
        <taxon>Actinopterygii</taxon>
        <taxon>Neopterygii</taxon>
        <taxon>Teleostei</taxon>
        <taxon>Protacanthopterygii</taxon>
        <taxon>Salmoniformes</taxon>
        <taxon>Salmonidae</taxon>
        <taxon>Salmoninae</taxon>
        <taxon>Oncorhynchus</taxon>
    </lineage>
</organism>
<evidence type="ECO:0000256" key="1">
    <source>
        <dbReference type="ARBA" id="ARBA00011026"/>
    </source>
</evidence>
<name>A0A8C7NWC0_ONCMY</name>
<comment type="similarity">
    <text evidence="1">Belongs to the FAM221 family.</text>
</comment>
<reference evidence="3" key="2">
    <citation type="submission" date="2025-08" db="UniProtKB">
        <authorList>
            <consortium name="Ensembl"/>
        </authorList>
    </citation>
    <scope>IDENTIFICATION</scope>
</reference>
<evidence type="ECO:0008006" key="5">
    <source>
        <dbReference type="Google" id="ProtNLM"/>
    </source>
</evidence>
<proteinExistence type="inferred from homology"/>
<protein>
    <recommendedName>
        <fullName evidence="5">Secreted protein</fullName>
    </recommendedName>
</protein>
<feature type="signal peptide" evidence="2">
    <location>
        <begin position="1"/>
        <end position="22"/>
    </location>
</feature>
<feature type="chain" id="PRO_5034974491" description="Secreted protein" evidence="2">
    <location>
        <begin position="23"/>
        <end position="122"/>
    </location>
</feature>
<dbReference type="GeneTree" id="ENSGT00990000213465"/>
<evidence type="ECO:0000313" key="3">
    <source>
        <dbReference type="Ensembl" id="ENSOMYP00000013311.1"/>
    </source>
</evidence>
<dbReference type="Ensembl" id="ENSOMYT00000014714.2">
    <property type="protein sequence ID" value="ENSOMYP00000013311.1"/>
    <property type="gene ID" value="ENSOMYG00000006622.2"/>
</dbReference>
<dbReference type="Proteomes" id="UP000694395">
    <property type="component" value="Chromosome 32"/>
</dbReference>
<keyword evidence="4" id="KW-1185">Reference proteome</keyword>
<evidence type="ECO:0000256" key="2">
    <source>
        <dbReference type="SAM" id="SignalP"/>
    </source>
</evidence>
<accession>A0A8C7NWC0</accession>
<keyword evidence="2" id="KW-0732">Signal</keyword>
<dbReference type="InterPro" id="IPR026755">
    <property type="entry name" value="Fam221a/b"/>
</dbReference>